<organism evidence="1 2">
    <name type="scientific">Chryseolinea lacunae</name>
    <dbReference type="NCBI Taxonomy" id="2801331"/>
    <lineage>
        <taxon>Bacteria</taxon>
        <taxon>Pseudomonadati</taxon>
        <taxon>Bacteroidota</taxon>
        <taxon>Cytophagia</taxon>
        <taxon>Cytophagales</taxon>
        <taxon>Fulvivirgaceae</taxon>
        <taxon>Chryseolinea</taxon>
    </lineage>
</organism>
<name>A0ABS1KZH7_9BACT</name>
<proteinExistence type="predicted"/>
<comment type="caution">
    <text evidence="1">The sequence shown here is derived from an EMBL/GenBank/DDBJ whole genome shotgun (WGS) entry which is preliminary data.</text>
</comment>
<evidence type="ECO:0008006" key="3">
    <source>
        <dbReference type="Google" id="ProtNLM"/>
    </source>
</evidence>
<dbReference type="EMBL" id="JAERRB010000013">
    <property type="protein sequence ID" value="MBL0744871.1"/>
    <property type="molecule type" value="Genomic_DNA"/>
</dbReference>
<dbReference type="Proteomes" id="UP000613030">
    <property type="component" value="Unassembled WGS sequence"/>
</dbReference>
<keyword evidence="2" id="KW-1185">Reference proteome</keyword>
<accession>A0ABS1KZH7</accession>
<sequence>MLDRIFNPVSLRFLLLGGLGLINSFASAQIEVANEKTYKIDTITNRLTEAVDFDRPFYISIEYSYPVDPISVEYISHRKHKITKDAGQADTFAISKRGKKHVLLAHFNGIKPGRSYHLDVHRKQNEKESSDFLKLAIDLMNSSTSNAVVAHAMIDFLTRNSSLYVPRKERALRSLDSVTLASVTATGRVDYARAVRTRDTIRNEIDTARIARPIHLSNFSQSLYECQACGRDSLFVFQGEKDHNLIDNYKEKWCPNHRQSNHLHCHR</sequence>
<evidence type="ECO:0000313" key="2">
    <source>
        <dbReference type="Proteomes" id="UP000613030"/>
    </source>
</evidence>
<gene>
    <name evidence="1" type="ORF">JI741_26795</name>
</gene>
<evidence type="ECO:0000313" key="1">
    <source>
        <dbReference type="EMBL" id="MBL0744871.1"/>
    </source>
</evidence>
<reference evidence="1 2" key="1">
    <citation type="submission" date="2021-01" db="EMBL/GenBank/DDBJ databases">
        <title>Chryseolinea sp. Jin1 Genome sequencing and assembly.</title>
        <authorList>
            <person name="Kim I."/>
        </authorList>
    </citation>
    <scope>NUCLEOTIDE SEQUENCE [LARGE SCALE GENOMIC DNA]</scope>
    <source>
        <strain evidence="1 2">Jin1</strain>
    </source>
</reference>
<dbReference type="RefSeq" id="WP_202014851.1">
    <property type="nucleotide sequence ID" value="NZ_JAERRB010000013.1"/>
</dbReference>
<protein>
    <recommendedName>
        <fullName evidence="3">DUF3868 domain-containing protein</fullName>
    </recommendedName>
</protein>